<accession>J4KSF8</accession>
<name>J4KSF8_9GAMM</name>
<dbReference type="InterPro" id="IPR021440">
    <property type="entry name" value="DUF3089"/>
</dbReference>
<dbReference type="SUPFAM" id="SSF53474">
    <property type="entry name" value="alpha/beta-Hydrolases"/>
    <property type="match status" value="1"/>
</dbReference>
<evidence type="ECO:0000313" key="1">
    <source>
        <dbReference type="EMBL" id="EJP72629.1"/>
    </source>
</evidence>
<evidence type="ECO:0000313" key="2">
    <source>
        <dbReference type="Proteomes" id="UP000010116"/>
    </source>
</evidence>
<dbReference type="HOGENOM" id="CLU_054175_0_0_6"/>
<dbReference type="Proteomes" id="UP000010116">
    <property type="component" value="Unassembled WGS sequence"/>
</dbReference>
<dbReference type="Pfam" id="PF11288">
    <property type="entry name" value="DUF3089"/>
    <property type="match status" value="1"/>
</dbReference>
<reference evidence="1 2" key="1">
    <citation type="journal article" date="2012" name="ISME J.">
        <title>Genomic insights to SAR86, an abundant and uncultivated marine bacterial lineage.</title>
        <authorList>
            <person name="Dupont C.L."/>
            <person name="Rusch D.B."/>
            <person name="Yooseph S."/>
            <person name="Lombardo M.J."/>
            <person name="Richter R.A."/>
            <person name="Valas R."/>
            <person name="Novotny M."/>
            <person name="Yee-Greenbaum J."/>
            <person name="Selengut J.D."/>
            <person name="Haft D.H."/>
            <person name="Halpern A.L."/>
            <person name="Lasken R.S."/>
            <person name="Nealson K."/>
            <person name="Friedman R."/>
            <person name="Venter J.C."/>
        </authorList>
    </citation>
    <scope>NUCLEOTIDE SEQUENCE [LARGE SCALE GENOMIC DNA]</scope>
</reference>
<dbReference type="EMBL" id="JH611190">
    <property type="protein sequence ID" value="EJP72629.1"/>
    <property type="molecule type" value="Genomic_DNA"/>
</dbReference>
<sequence length="365" mass="41899">MADNALYKLLEFVKPENNFTLDSVPQAPDYNLKENWLALPDTKGYELLVPSSEYSSVNNSDIDVFYIHPTGFFEKKWNFNLDKTSSAYERSEVMLANQASVFNGSCNIYAPEYRQATYYSFFSNHTNGTDALDVAYSDVEAAFDFYIDNFNQGKPFFIYGHSQGALHGQRLIYNKIINSKLIDQFINAYLIGYIIPEAAFPKLFSNLSASKTESDNHSIISWSTVVEGFKRTREKTPHWTPDGWSFQNMSQKIIGSNPFNWSSSSEWVNQDDSHCSIINKSNNDVFTDLTIMEHTNSKKRIGQTKVQNFSSRINNESGLLETKGELIDKMRKMRSFTGDLHSFDVMLFWGSLRHNIDKRIKAFTK</sequence>
<organism evidence="1 2">
    <name type="scientific">SAR86 cluster bacterium SAR86B</name>
    <dbReference type="NCBI Taxonomy" id="1123867"/>
    <lineage>
        <taxon>Bacteria</taxon>
        <taxon>Pseudomonadati</taxon>
        <taxon>Pseudomonadota</taxon>
        <taxon>Gammaproteobacteria</taxon>
        <taxon>SAR86 cluster</taxon>
    </lineage>
</organism>
<proteinExistence type="predicted"/>
<protein>
    <recommendedName>
        <fullName evidence="3">DUF3089 domain-containing protein</fullName>
    </recommendedName>
</protein>
<gene>
    <name evidence="1" type="ORF">NT02SARS_1135</name>
</gene>
<dbReference type="AlphaFoldDB" id="J4KSF8"/>
<dbReference type="ESTHER" id="9gamm-j4ksf8">
    <property type="family name" value="Duf_3089"/>
</dbReference>
<evidence type="ECO:0008006" key="3">
    <source>
        <dbReference type="Google" id="ProtNLM"/>
    </source>
</evidence>
<dbReference type="InterPro" id="IPR029058">
    <property type="entry name" value="AB_hydrolase_fold"/>
</dbReference>